<dbReference type="InterPro" id="IPR017945">
    <property type="entry name" value="DHBP_synth_RibB-like_a/b_dom"/>
</dbReference>
<evidence type="ECO:0000313" key="12">
    <source>
        <dbReference type="Proteomes" id="UP000516072"/>
    </source>
</evidence>
<dbReference type="HAMAP" id="MF_01852">
    <property type="entry name" value="TsaC"/>
    <property type="match status" value="1"/>
</dbReference>
<evidence type="ECO:0000259" key="10">
    <source>
        <dbReference type="PROSITE" id="PS51163"/>
    </source>
</evidence>
<keyword evidence="4 9" id="KW-0819">tRNA processing</keyword>
<comment type="function">
    <text evidence="9">Required for the formation of a threonylcarbamoyl group on adenosine at position 37 (t(6)A37) in tRNAs that read codons beginning with adenine. Catalyzes the conversion of L-threonine, HCO(3)(-)/CO(2) and ATP to give threonylcarbamoyl-AMP (TC-AMP) as the acyladenylate intermediate, with the release of diphosphate.</text>
</comment>
<evidence type="ECO:0000256" key="5">
    <source>
        <dbReference type="ARBA" id="ARBA00022695"/>
    </source>
</evidence>
<dbReference type="InterPro" id="IPR006070">
    <property type="entry name" value="Sua5-like_dom"/>
</dbReference>
<comment type="similarity">
    <text evidence="9">Belongs to the SUA5 family. TsaC subfamily.</text>
</comment>
<evidence type="ECO:0000313" key="11">
    <source>
        <dbReference type="EMBL" id="CAB1274495.1"/>
    </source>
</evidence>
<dbReference type="FunFam" id="3.90.870.10:FF:000004">
    <property type="entry name" value="Threonylcarbamoyl-AMP synthase"/>
    <property type="match status" value="1"/>
</dbReference>
<keyword evidence="7 9" id="KW-0067">ATP-binding</keyword>
<dbReference type="AlphaFoldDB" id="A0A7G1Q7G9"/>
<dbReference type="Pfam" id="PF01300">
    <property type="entry name" value="Sua5_yciO_yrdC"/>
    <property type="match status" value="1"/>
</dbReference>
<dbReference type="EC" id="2.7.7.87" evidence="9"/>
<dbReference type="GO" id="GO:0061710">
    <property type="term" value="F:L-threonylcarbamoyladenylate synthase"/>
    <property type="evidence" value="ECO:0007669"/>
    <property type="project" value="UniProtKB-EC"/>
</dbReference>
<dbReference type="Proteomes" id="UP000516072">
    <property type="component" value="Chromosome"/>
</dbReference>
<dbReference type="GO" id="GO:0005524">
    <property type="term" value="F:ATP binding"/>
    <property type="evidence" value="ECO:0007669"/>
    <property type="project" value="UniProtKB-UniRule"/>
</dbReference>
<evidence type="ECO:0000256" key="1">
    <source>
        <dbReference type="ARBA" id="ARBA00004496"/>
    </source>
</evidence>
<dbReference type="GO" id="GO:0000049">
    <property type="term" value="F:tRNA binding"/>
    <property type="evidence" value="ECO:0007669"/>
    <property type="project" value="TreeGrafter"/>
</dbReference>
<keyword evidence="2 9" id="KW-0963">Cytoplasm</keyword>
<reference evidence="11 12" key="1">
    <citation type="submission" date="2020-03" db="EMBL/GenBank/DDBJ databases">
        <authorList>
            <person name="Picone N."/>
        </authorList>
    </citation>
    <scope>NUCLEOTIDE SEQUENCE [LARGE SCALE GENOMIC DNA]</scope>
    <source>
        <strain evidence="11">NSCAC1</strain>
    </source>
</reference>
<dbReference type="GO" id="GO:0003725">
    <property type="term" value="F:double-stranded RNA binding"/>
    <property type="evidence" value="ECO:0007669"/>
    <property type="project" value="InterPro"/>
</dbReference>
<evidence type="ECO:0000256" key="9">
    <source>
        <dbReference type="HAMAP-Rule" id="MF_01852"/>
    </source>
</evidence>
<dbReference type="KEGG" id="ntg:NSCAC_0198"/>
<evidence type="ECO:0000256" key="2">
    <source>
        <dbReference type="ARBA" id="ARBA00022490"/>
    </source>
</evidence>
<accession>A0A7G1Q7G9</accession>
<dbReference type="GO" id="GO:0006450">
    <property type="term" value="P:regulation of translational fidelity"/>
    <property type="evidence" value="ECO:0007669"/>
    <property type="project" value="TreeGrafter"/>
</dbReference>
<keyword evidence="5 9" id="KW-0548">Nucleotidyltransferase</keyword>
<dbReference type="Gene3D" id="3.90.870.10">
    <property type="entry name" value="DHBP synthase"/>
    <property type="match status" value="1"/>
</dbReference>
<gene>
    <name evidence="9 11" type="primary">tsaC</name>
    <name evidence="11" type="ORF">NSCAC_0198</name>
</gene>
<dbReference type="PANTHER" id="PTHR17490">
    <property type="entry name" value="SUA5"/>
    <property type="match status" value="1"/>
</dbReference>
<dbReference type="EMBL" id="LR778175">
    <property type="protein sequence ID" value="CAB1274495.1"/>
    <property type="molecule type" value="Genomic_DNA"/>
</dbReference>
<organism evidence="11 12">
    <name type="scientific">Candidatus Nitrosacidococcus tergens</name>
    <dbReference type="NCBI Taxonomy" id="553981"/>
    <lineage>
        <taxon>Bacteria</taxon>
        <taxon>Pseudomonadati</taxon>
        <taxon>Pseudomonadota</taxon>
        <taxon>Gammaproteobacteria</taxon>
        <taxon>Chromatiales</taxon>
        <taxon>Chromatiaceae</taxon>
        <taxon>Candidatus Nitrosacidococcus</taxon>
    </lineage>
</organism>
<dbReference type="InterPro" id="IPR023535">
    <property type="entry name" value="TC-AMP_synthase"/>
</dbReference>
<evidence type="ECO:0000256" key="6">
    <source>
        <dbReference type="ARBA" id="ARBA00022741"/>
    </source>
</evidence>
<dbReference type="GO" id="GO:0002949">
    <property type="term" value="P:tRNA threonylcarbamoyladenosine modification"/>
    <property type="evidence" value="ECO:0007669"/>
    <property type="project" value="UniProtKB-UniRule"/>
</dbReference>
<dbReference type="RefSeq" id="WP_197744581.1">
    <property type="nucleotide sequence ID" value="NZ_LR778175.1"/>
</dbReference>
<dbReference type="SUPFAM" id="SSF55821">
    <property type="entry name" value="YrdC/RibB"/>
    <property type="match status" value="1"/>
</dbReference>
<dbReference type="PROSITE" id="PS51163">
    <property type="entry name" value="YRDC"/>
    <property type="match status" value="1"/>
</dbReference>
<evidence type="ECO:0000256" key="8">
    <source>
        <dbReference type="ARBA" id="ARBA00048366"/>
    </source>
</evidence>
<dbReference type="PANTHER" id="PTHR17490:SF18">
    <property type="entry name" value="THREONYLCARBAMOYL-AMP SYNTHASE"/>
    <property type="match status" value="1"/>
</dbReference>
<comment type="catalytic activity">
    <reaction evidence="8 9">
        <text>L-threonine + hydrogencarbonate + ATP = L-threonylcarbamoyladenylate + diphosphate + H2O</text>
        <dbReference type="Rhea" id="RHEA:36407"/>
        <dbReference type="ChEBI" id="CHEBI:15377"/>
        <dbReference type="ChEBI" id="CHEBI:17544"/>
        <dbReference type="ChEBI" id="CHEBI:30616"/>
        <dbReference type="ChEBI" id="CHEBI:33019"/>
        <dbReference type="ChEBI" id="CHEBI:57926"/>
        <dbReference type="ChEBI" id="CHEBI:73682"/>
        <dbReference type="EC" id="2.7.7.87"/>
    </reaction>
</comment>
<dbReference type="InterPro" id="IPR050156">
    <property type="entry name" value="TC-AMP_synthase_SUA5"/>
</dbReference>
<feature type="domain" description="YrdC-like" evidence="10">
    <location>
        <begin position="6"/>
        <end position="186"/>
    </location>
</feature>
<dbReference type="GO" id="GO:0005737">
    <property type="term" value="C:cytoplasm"/>
    <property type="evidence" value="ECO:0007669"/>
    <property type="project" value="UniProtKB-SubCell"/>
</dbReference>
<comment type="subcellular location">
    <subcellularLocation>
        <location evidence="1 9">Cytoplasm</location>
    </subcellularLocation>
</comment>
<evidence type="ECO:0000256" key="3">
    <source>
        <dbReference type="ARBA" id="ARBA00022679"/>
    </source>
</evidence>
<keyword evidence="12" id="KW-1185">Reference proteome</keyword>
<keyword evidence="3 9" id="KW-0808">Transferase</keyword>
<sequence>MAATLNISIRVAAYIIHNGGIIAYPTEGVFGLGCDPLNRKAVERILHIKERPRAKGLIVIAANFSQLQPYLLPLPSKIKDRLANTWPGPTTWLLPAKLNVPSWLRGKHNTLAVRVTNHPIVISLCEAVNGAIVSTSANHTRQSPARTTFQVYKYFHRQVDFILGGETSDRVNPSDIFDGKTGKQIR</sequence>
<evidence type="ECO:0000256" key="7">
    <source>
        <dbReference type="ARBA" id="ARBA00022840"/>
    </source>
</evidence>
<name>A0A7G1Q7G9_9GAMM</name>
<keyword evidence="6 9" id="KW-0547">Nucleotide-binding</keyword>
<dbReference type="NCBIfam" id="TIGR00057">
    <property type="entry name" value="L-threonylcarbamoyladenylate synthase"/>
    <property type="match status" value="1"/>
</dbReference>
<protein>
    <recommendedName>
        <fullName evidence="9">Threonylcarbamoyl-AMP synthase</fullName>
        <shortName evidence="9">TC-AMP synthase</shortName>
        <ecNumber evidence="9">2.7.7.87</ecNumber>
    </recommendedName>
    <alternativeName>
        <fullName evidence="9">L-threonylcarbamoyladenylate synthase</fullName>
    </alternativeName>
    <alternativeName>
        <fullName evidence="9">t(6)A37 threonylcarbamoyladenosine biosynthesis protein TsaC</fullName>
    </alternativeName>
    <alternativeName>
        <fullName evidence="9">tRNA threonylcarbamoyladenosine biosynthesis protein TsaC</fullName>
    </alternativeName>
</protein>
<proteinExistence type="inferred from homology"/>
<evidence type="ECO:0000256" key="4">
    <source>
        <dbReference type="ARBA" id="ARBA00022694"/>
    </source>
</evidence>